<dbReference type="CDD" id="cd16841">
    <property type="entry name" value="RraA_family"/>
    <property type="match status" value="1"/>
</dbReference>
<name>A0AA38YG45_9EURO</name>
<feature type="binding site" evidence="1">
    <location>
        <position position="96"/>
    </location>
    <ligand>
        <name>substrate</name>
    </ligand>
</feature>
<evidence type="ECO:0008006" key="4">
    <source>
        <dbReference type="Google" id="ProtNLM"/>
    </source>
</evidence>
<dbReference type="InterPro" id="IPR005493">
    <property type="entry name" value="RraA/RraA-like"/>
</dbReference>
<comment type="caution">
    <text evidence="2">The sequence shown here is derived from an EMBL/GenBank/DDBJ whole genome shotgun (WGS) entry which is preliminary data.</text>
</comment>
<dbReference type="SUPFAM" id="SSF89562">
    <property type="entry name" value="RraA-like"/>
    <property type="match status" value="1"/>
</dbReference>
<keyword evidence="1" id="KW-0479">Metal-binding</keyword>
<dbReference type="GO" id="GO:0046872">
    <property type="term" value="F:metal ion binding"/>
    <property type="evidence" value="ECO:0007669"/>
    <property type="project" value="UniProtKB-KW"/>
</dbReference>
<evidence type="ECO:0000256" key="1">
    <source>
        <dbReference type="PIRSR" id="PIRSR605493-1"/>
    </source>
</evidence>
<dbReference type="Proteomes" id="UP001172681">
    <property type="component" value="Unassembled WGS sequence"/>
</dbReference>
<comment type="cofactor">
    <cofactor evidence="1">
        <name>Mg(2+)</name>
        <dbReference type="ChEBI" id="CHEBI:18420"/>
    </cofactor>
</comment>
<dbReference type="GO" id="GO:0047443">
    <property type="term" value="F:4-hydroxy-4-methyl-2-oxoglutarate aldolase activity"/>
    <property type="evidence" value="ECO:0007669"/>
    <property type="project" value="TreeGrafter"/>
</dbReference>
<dbReference type="AlphaFoldDB" id="A0AA38YG45"/>
<dbReference type="EMBL" id="JAPDRN010000001">
    <property type="protein sequence ID" value="KAJ9647381.1"/>
    <property type="molecule type" value="Genomic_DNA"/>
</dbReference>
<dbReference type="Pfam" id="PF03737">
    <property type="entry name" value="RraA-like"/>
    <property type="match status" value="1"/>
</dbReference>
<protein>
    <recommendedName>
        <fullName evidence="4">Dimethylmenaquinone methyltransferase</fullName>
    </recommendedName>
</protein>
<accession>A0AA38YG45</accession>
<dbReference type="Gene3D" id="3.50.30.40">
    <property type="entry name" value="Ribonuclease E inhibitor RraA/RraA-like"/>
    <property type="match status" value="1"/>
</dbReference>
<dbReference type="GO" id="GO:0008948">
    <property type="term" value="F:oxaloacetate decarboxylase activity"/>
    <property type="evidence" value="ECO:0007669"/>
    <property type="project" value="TreeGrafter"/>
</dbReference>
<dbReference type="PANTHER" id="PTHR33254:SF28">
    <property type="entry name" value="4-HYDROXY-4-METHYL-2-OXOGLUTARATE ALDOLASE"/>
    <property type="match status" value="1"/>
</dbReference>
<evidence type="ECO:0000313" key="2">
    <source>
        <dbReference type="EMBL" id="KAJ9647381.1"/>
    </source>
</evidence>
<feature type="binding site" evidence="1">
    <location>
        <position position="97"/>
    </location>
    <ligand>
        <name>Mg(2+)</name>
        <dbReference type="ChEBI" id="CHEBI:18420"/>
    </ligand>
</feature>
<sequence length="148" mass="15881">MLGSPHGGCLPDISMWSPQRQEGHTRIAGPAYTVHFVRRGTEPSTIKEHYIDSVPAGTVIFISAPPDAANAVYGGLMSHRAKVSGAVGAVVDGRIRDLQDHRDLVYPVNVPVTVRVEDQDMTIRPGDYIIGDLNGVVCIPLELISAQG</sequence>
<organism evidence="2 3">
    <name type="scientific">Knufia peltigerae</name>
    <dbReference type="NCBI Taxonomy" id="1002370"/>
    <lineage>
        <taxon>Eukaryota</taxon>
        <taxon>Fungi</taxon>
        <taxon>Dikarya</taxon>
        <taxon>Ascomycota</taxon>
        <taxon>Pezizomycotina</taxon>
        <taxon>Eurotiomycetes</taxon>
        <taxon>Chaetothyriomycetidae</taxon>
        <taxon>Chaetothyriales</taxon>
        <taxon>Trichomeriaceae</taxon>
        <taxon>Knufia</taxon>
    </lineage>
</organism>
<dbReference type="PANTHER" id="PTHR33254">
    <property type="entry name" value="4-HYDROXY-4-METHYL-2-OXOGLUTARATE ALDOLASE 3-RELATED"/>
    <property type="match status" value="1"/>
</dbReference>
<feature type="binding site" evidence="1">
    <location>
        <begin position="74"/>
        <end position="77"/>
    </location>
    <ligand>
        <name>substrate</name>
    </ligand>
</feature>
<keyword evidence="3" id="KW-1185">Reference proteome</keyword>
<gene>
    <name evidence="2" type="ORF">H2204_000009</name>
</gene>
<reference evidence="2" key="1">
    <citation type="submission" date="2022-10" db="EMBL/GenBank/DDBJ databases">
        <title>Culturing micro-colonial fungi from biological soil crusts in the Mojave desert and describing Neophaeococcomyces mojavensis, and introducing the new genera and species Taxawa tesnikishii.</title>
        <authorList>
            <person name="Kurbessoian T."/>
            <person name="Stajich J.E."/>
        </authorList>
    </citation>
    <scope>NUCLEOTIDE SEQUENCE</scope>
    <source>
        <strain evidence="2">TK_35</strain>
    </source>
</reference>
<evidence type="ECO:0000313" key="3">
    <source>
        <dbReference type="Proteomes" id="UP001172681"/>
    </source>
</evidence>
<proteinExistence type="predicted"/>
<dbReference type="InterPro" id="IPR036704">
    <property type="entry name" value="RraA/RraA-like_sf"/>
</dbReference>
<keyword evidence="1" id="KW-0460">Magnesium</keyword>